<evidence type="ECO:0008006" key="5">
    <source>
        <dbReference type="Google" id="ProtNLM"/>
    </source>
</evidence>
<dbReference type="Proteomes" id="UP000829720">
    <property type="component" value="Unassembled WGS sequence"/>
</dbReference>
<organism evidence="3 4">
    <name type="scientific">Albula goreensis</name>
    <dbReference type="NCBI Taxonomy" id="1534307"/>
    <lineage>
        <taxon>Eukaryota</taxon>
        <taxon>Metazoa</taxon>
        <taxon>Chordata</taxon>
        <taxon>Craniata</taxon>
        <taxon>Vertebrata</taxon>
        <taxon>Euteleostomi</taxon>
        <taxon>Actinopterygii</taxon>
        <taxon>Neopterygii</taxon>
        <taxon>Teleostei</taxon>
        <taxon>Albuliformes</taxon>
        <taxon>Albulidae</taxon>
        <taxon>Albula</taxon>
    </lineage>
</organism>
<dbReference type="OrthoDB" id="8901859at2759"/>
<feature type="compositionally biased region" description="Low complexity" evidence="1">
    <location>
        <begin position="252"/>
        <end position="270"/>
    </location>
</feature>
<proteinExistence type="predicted"/>
<protein>
    <recommendedName>
        <fullName evidence="5">Ferric-chelate reductase 1</fullName>
    </recommendedName>
</protein>
<reference evidence="3" key="1">
    <citation type="submission" date="2021-01" db="EMBL/GenBank/DDBJ databases">
        <authorList>
            <person name="Zahm M."/>
            <person name="Roques C."/>
            <person name="Cabau C."/>
            <person name="Klopp C."/>
            <person name="Donnadieu C."/>
            <person name="Jouanno E."/>
            <person name="Lampietro C."/>
            <person name="Louis A."/>
            <person name="Herpin A."/>
            <person name="Echchiki A."/>
            <person name="Berthelot C."/>
            <person name="Parey E."/>
            <person name="Roest-Crollius H."/>
            <person name="Braasch I."/>
            <person name="Postlethwait J."/>
            <person name="Bobe J."/>
            <person name="Montfort J."/>
            <person name="Bouchez O."/>
            <person name="Begum T."/>
            <person name="Mejri S."/>
            <person name="Adams A."/>
            <person name="Chen W.-J."/>
            <person name="Guiguen Y."/>
        </authorList>
    </citation>
    <scope>NUCLEOTIDE SEQUENCE</scope>
    <source>
        <tissue evidence="3">Blood</tissue>
    </source>
</reference>
<dbReference type="EMBL" id="JAERUA010000017">
    <property type="protein sequence ID" value="KAI1888678.1"/>
    <property type="molecule type" value="Genomic_DNA"/>
</dbReference>
<dbReference type="GO" id="GO:0099072">
    <property type="term" value="P:regulation of postsynaptic membrane neurotransmitter receptor levels"/>
    <property type="evidence" value="ECO:0007669"/>
    <property type="project" value="TreeGrafter"/>
</dbReference>
<evidence type="ECO:0000313" key="4">
    <source>
        <dbReference type="Proteomes" id="UP000829720"/>
    </source>
</evidence>
<gene>
    <name evidence="3" type="ORF">AGOR_G00187610</name>
</gene>
<evidence type="ECO:0000256" key="2">
    <source>
        <dbReference type="SAM" id="Phobius"/>
    </source>
</evidence>
<feature type="region of interest" description="Disordered" evidence="1">
    <location>
        <begin position="251"/>
        <end position="270"/>
    </location>
</feature>
<dbReference type="GO" id="GO:1900449">
    <property type="term" value="P:regulation of glutamate receptor signaling pathway"/>
    <property type="evidence" value="ECO:0007669"/>
    <property type="project" value="InterPro"/>
</dbReference>
<keyword evidence="2" id="KW-0472">Membrane</keyword>
<name>A0A8T3D215_9TELE</name>
<keyword evidence="2" id="KW-0812">Transmembrane</keyword>
<keyword evidence="4" id="KW-1185">Reference proteome</keyword>
<feature type="transmembrane region" description="Helical" evidence="2">
    <location>
        <begin position="26"/>
        <end position="43"/>
    </location>
</feature>
<comment type="caution">
    <text evidence="3">The sequence shown here is derived from an EMBL/GenBank/DDBJ whole genome shotgun (WGS) entry which is preliminary data.</text>
</comment>
<dbReference type="InterPro" id="IPR042789">
    <property type="entry name" value="FRRS1L"/>
</dbReference>
<dbReference type="PANTHER" id="PTHR46902:SF1">
    <property type="entry name" value="DOMON DOMAIN-CONTAINING PROTEIN FRRS1L"/>
    <property type="match status" value="1"/>
</dbReference>
<keyword evidence="2" id="KW-1133">Transmembrane helix</keyword>
<evidence type="ECO:0000313" key="3">
    <source>
        <dbReference type="EMBL" id="KAI1888678.1"/>
    </source>
</evidence>
<evidence type="ECO:0000256" key="1">
    <source>
        <dbReference type="SAM" id="MobiDB-lite"/>
    </source>
</evidence>
<accession>A0A8T3D215</accession>
<feature type="non-terminal residue" evidence="3">
    <location>
        <position position="291"/>
    </location>
</feature>
<dbReference type="AlphaFoldDB" id="A0A8T3D215"/>
<sequence length="291" mass="30285">PRAHKKYSLIGYPREKHSSASASTKGVRVYLWCLCASVVSSLAGMGSRLVSVITVVMGFLILGVLGSARNATLNSTVSVGNLTVQVSREQCGISKQCVEVPDSCDPAANSACLFVSTRSAASQRTTSVAFQLRGDTEDNTYIAVGLSASNITGGNGSVYVCAREGSSVVFVTAKLNNDTLYMTKLPVKSVLGSVTGNVTQCTFTAENLNATRIRAADTSFYVFLANGSIEGGTLGKPVIRGMTNTSLDLINPGGNSSTMTTPTPTTTGGTTPLQHVSQILLVLLSVLLLSA</sequence>
<dbReference type="PANTHER" id="PTHR46902">
    <property type="entry name" value="DOMON DOMAIN-CONTAINING PROTEIN FRRS1L"/>
    <property type="match status" value="1"/>
</dbReference>
<feature type="transmembrane region" description="Helical" evidence="2">
    <location>
        <begin position="49"/>
        <end position="68"/>
    </location>
</feature>